<feature type="compositionally biased region" description="Basic residues" evidence="1">
    <location>
        <begin position="38"/>
        <end position="50"/>
    </location>
</feature>
<dbReference type="HOGENOM" id="CLU_1644019_0_0_1"/>
<name>E4ZID2_LEPMJ</name>
<protein>
    <submittedName>
        <fullName evidence="2">Uncharacterized protein</fullName>
    </submittedName>
</protein>
<gene>
    <name evidence="2" type="ORF">LEMA_P058270.1</name>
</gene>
<keyword evidence="3" id="KW-1185">Reference proteome</keyword>
<evidence type="ECO:0000313" key="2">
    <source>
        <dbReference type="EMBL" id="CBX90793.1"/>
    </source>
</evidence>
<dbReference type="InParanoid" id="E4ZID2"/>
<organism evidence="3">
    <name type="scientific">Leptosphaeria maculans (strain JN3 / isolate v23.1.3 / race Av1-4-5-6-7-8)</name>
    <name type="common">Blackleg fungus</name>
    <name type="synonym">Phoma lingam</name>
    <dbReference type="NCBI Taxonomy" id="985895"/>
    <lineage>
        <taxon>Eukaryota</taxon>
        <taxon>Fungi</taxon>
        <taxon>Dikarya</taxon>
        <taxon>Ascomycota</taxon>
        <taxon>Pezizomycotina</taxon>
        <taxon>Dothideomycetes</taxon>
        <taxon>Pleosporomycetidae</taxon>
        <taxon>Pleosporales</taxon>
        <taxon>Pleosporineae</taxon>
        <taxon>Leptosphaeriaceae</taxon>
        <taxon>Plenodomus</taxon>
        <taxon>Plenodomus lingam/Leptosphaeria maculans species complex</taxon>
    </lineage>
</organism>
<reference evidence="3" key="1">
    <citation type="journal article" date="2011" name="Nat. Commun.">
        <title>Effector diversification within compartments of the Leptosphaeria maculans genome affected by Repeat-Induced Point mutations.</title>
        <authorList>
            <person name="Rouxel T."/>
            <person name="Grandaubert J."/>
            <person name="Hane J.K."/>
            <person name="Hoede C."/>
            <person name="van de Wouw A.P."/>
            <person name="Couloux A."/>
            <person name="Dominguez V."/>
            <person name="Anthouard V."/>
            <person name="Bally P."/>
            <person name="Bourras S."/>
            <person name="Cozijnsen A.J."/>
            <person name="Ciuffetti L.M."/>
            <person name="Degrave A."/>
            <person name="Dilmaghani A."/>
            <person name="Duret L."/>
            <person name="Fudal I."/>
            <person name="Goodwin S.B."/>
            <person name="Gout L."/>
            <person name="Glaser N."/>
            <person name="Linglin J."/>
            <person name="Kema G.H.J."/>
            <person name="Lapalu N."/>
            <person name="Lawrence C.B."/>
            <person name="May K."/>
            <person name="Meyer M."/>
            <person name="Ollivier B."/>
            <person name="Poulain J."/>
            <person name="Schoch C.L."/>
            <person name="Simon A."/>
            <person name="Spatafora J.W."/>
            <person name="Stachowiak A."/>
            <person name="Turgeon B.G."/>
            <person name="Tyler B.M."/>
            <person name="Vincent D."/>
            <person name="Weissenbach J."/>
            <person name="Amselem J."/>
            <person name="Quesneville H."/>
            <person name="Oliver R.P."/>
            <person name="Wincker P."/>
            <person name="Balesdent M.-H."/>
            <person name="Howlett B.J."/>
        </authorList>
    </citation>
    <scope>NUCLEOTIDE SEQUENCE [LARGE SCALE GENOMIC DNA]</scope>
    <source>
        <strain evidence="3">JN3 / isolate v23.1.3 / race Av1-4-5-6-7-8</strain>
    </source>
</reference>
<dbReference type="VEuPathDB" id="FungiDB:LEMA_P058270.1"/>
<evidence type="ECO:0000256" key="1">
    <source>
        <dbReference type="SAM" id="MobiDB-lite"/>
    </source>
</evidence>
<dbReference type="EMBL" id="FP929065">
    <property type="protein sequence ID" value="CBX90793.1"/>
    <property type="molecule type" value="Genomic_DNA"/>
</dbReference>
<accession>E4ZID2</accession>
<dbReference type="OrthoDB" id="3793983at2759"/>
<dbReference type="AlphaFoldDB" id="E4ZID2"/>
<feature type="compositionally biased region" description="Basic residues" evidence="1">
    <location>
        <begin position="64"/>
        <end position="75"/>
    </location>
</feature>
<sequence>MSALALSSSPGMHVCLDATDLPATPIVEPELALEERGRLKRRRMSSHSTRRASSPWRGHDSKSRARNRSGSRRQTKSPISEIEALGIESEEDRKKMRKRSQPRSRHRVDGPEDDDVIRRQRSYPNLYKAERNDSQNGKQCAVFADYETVAAQDKVSAPRCL</sequence>
<feature type="region of interest" description="Disordered" evidence="1">
    <location>
        <begin position="27"/>
        <end position="138"/>
    </location>
</feature>
<evidence type="ECO:0000313" key="3">
    <source>
        <dbReference type="Proteomes" id="UP000002668"/>
    </source>
</evidence>
<dbReference type="eggNOG" id="ENOG502R0P6">
    <property type="taxonomic scope" value="Eukaryota"/>
</dbReference>
<feature type="compositionally biased region" description="Basic residues" evidence="1">
    <location>
        <begin position="95"/>
        <end position="106"/>
    </location>
</feature>
<dbReference type="Proteomes" id="UP000002668">
    <property type="component" value="Genome"/>
</dbReference>
<proteinExistence type="predicted"/>